<keyword evidence="2" id="KW-1185">Reference proteome</keyword>
<sequence length="170" mass="20021">MFVLFDILCRQGLGHYHPSIAKDVWITYCYTNFKICSSMSEQQTNYSEHACACMMLREKVYKIWIRQTAPFLYRLCSFRARMTYDKGFKMFYPNNDTSDVAMSNTVHVANIFKASLYNNTLDKFYKEKNMDDFLNTEAFMGHNIGQRCYGPDIILVFTGVWLLLENLRVI</sequence>
<protein>
    <submittedName>
        <fullName evidence="1">Uncharacterized protein</fullName>
    </submittedName>
</protein>
<dbReference type="EMBL" id="CAXITT010000446">
    <property type="protein sequence ID" value="CAL1541667.1"/>
    <property type="molecule type" value="Genomic_DNA"/>
</dbReference>
<comment type="caution">
    <text evidence="1">The sequence shown here is derived from an EMBL/GenBank/DDBJ whole genome shotgun (WGS) entry which is preliminary data.</text>
</comment>
<reference evidence="1 2" key="1">
    <citation type="submission" date="2024-04" db="EMBL/GenBank/DDBJ databases">
        <authorList>
            <consortium name="Genoscope - CEA"/>
            <person name="William W."/>
        </authorList>
    </citation>
    <scope>NUCLEOTIDE SEQUENCE [LARGE SCALE GENOMIC DNA]</scope>
</reference>
<gene>
    <name evidence="1" type="ORF">GSLYS_00015273001</name>
</gene>
<proteinExistence type="predicted"/>
<accession>A0AAV2I6U2</accession>
<evidence type="ECO:0000313" key="2">
    <source>
        <dbReference type="Proteomes" id="UP001497497"/>
    </source>
</evidence>
<organism evidence="1 2">
    <name type="scientific">Lymnaea stagnalis</name>
    <name type="common">Great pond snail</name>
    <name type="synonym">Helix stagnalis</name>
    <dbReference type="NCBI Taxonomy" id="6523"/>
    <lineage>
        <taxon>Eukaryota</taxon>
        <taxon>Metazoa</taxon>
        <taxon>Spiralia</taxon>
        <taxon>Lophotrochozoa</taxon>
        <taxon>Mollusca</taxon>
        <taxon>Gastropoda</taxon>
        <taxon>Heterobranchia</taxon>
        <taxon>Euthyneura</taxon>
        <taxon>Panpulmonata</taxon>
        <taxon>Hygrophila</taxon>
        <taxon>Lymnaeoidea</taxon>
        <taxon>Lymnaeidae</taxon>
        <taxon>Lymnaea</taxon>
    </lineage>
</organism>
<name>A0AAV2I6U2_LYMST</name>
<evidence type="ECO:0000313" key="1">
    <source>
        <dbReference type="EMBL" id="CAL1541667.1"/>
    </source>
</evidence>
<dbReference type="AlphaFoldDB" id="A0AAV2I6U2"/>
<dbReference type="Proteomes" id="UP001497497">
    <property type="component" value="Unassembled WGS sequence"/>
</dbReference>